<sequence>MEWSIISSQEQTTTSISVNVVKGAYSNNYCKHVVGRDGTPDLALLHFAIGVINQSNRTCIELGLYSCN</sequence>
<proteinExistence type="predicted"/>
<name>A0A834MX85_VESVU</name>
<gene>
    <name evidence="1" type="ORF">HZH66_011471</name>
</gene>
<organism evidence="1 2">
    <name type="scientific">Vespula vulgaris</name>
    <name type="common">Yellow jacket</name>
    <name type="synonym">Wasp</name>
    <dbReference type="NCBI Taxonomy" id="7454"/>
    <lineage>
        <taxon>Eukaryota</taxon>
        <taxon>Metazoa</taxon>
        <taxon>Ecdysozoa</taxon>
        <taxon>Arthropoda</taxon>
        <taxon>Hexapoda</taxon>
        <taxon>Insecta</taxon>
        <taxon>Pterygota</taxon>
        <taxon>Neoptera</taxon>
        <taxon>Endopterygota</taxon>
        <taxon>Hymenoptera</taxon>
        <taxon>Apocrita</taxon>
        <taxon>Aculeata</taxon>
        <taxon>Vespoidea</taxon>
        <taxon>Vespidae</taxon>
        <taxon>Vespinae</taxon>
        <taxon>Vespula</taxon>
    </lineage>
</organism>
<dbReference type="AlphaFoldDB" id="A0A834MX85"/>
<keyword evidence="2" id="KW-1185">Reference proteome</keyword>
<accession>A0A834MX85</accession>
<dbReference type="EMBL" id="JACSEA010000013">
    <property type="protein sequence ID" value="KAF7387019.1"/>
    <property type="molecule type" value="Genomic_DNA"/>
</dbReference>
<comment type="caution">
    <text evidence="1">The sequence shown here is derived from an EMBL/GenBank/DDBJ whole genome shotgun (WGS) entry which is preliminary data.</text>
</comment>
<dbReference type="Proteomes" id="UP000614350">
    <property type="component" value="Unassembled WGS sequence"/>
</dbReference>
<evidence type="ECO:0000313" key="2">
    <source>
        <dbReference type="Proteomes" id="UP000614350"/>
    </source>
</evidence>
<reference evidence="1" key="1">
    <citation type="journal article" date="2020" name="G3 (Bethesda)">
        <title>High-Quality Assemblies for Three Invasive Social Wasps from the &lt;i&gt;Vespula&lt;/i&gt; Genus.</title>
        <authorList>
            <person name="Harrop T.W.R."/>
            <person name="Guhlin J."/>
            <person name="McLaughlin G.M."/>
            <person name="Permina E."/>
            <person name="Stockwell P."/>
            <person name="Gilligan J."/>
            <person name="Le Lec M.F."/>
            <person name="Gruber M.A.M."/>
            <person name="Quinn O."/>
            <person name="Lovegrove M."/>
            <person name="Duncan E.J."/>
            <person name="Remnant E.J."/>
            <person name="Van Eeckhoven J."/>
            <person name="Graham B."/>
            <person name="Knapp R.A."/>
            <person name="Langford K.W."/>
            <person name="Kronenberg Z."/>
            <person name="Press M.O."/>
            <person name="Eacker S.M."/>
            <person name="Wilson-Rankin E.E."/>
            <person name="Purcell J."/>
            <person name="Lester P.J."/>
            <person name="Dearden P.K."/>
        </authorList>
    </citation>
    <scope>NUCLEOTIDE SEQUENCE</scope>
    <source>
        <strain evidence="1">Marl-1</strain>
    </source>
</reference>
<evidence type="ECO:0000313" key="1">
    <source>
        <dbReference type="EMBL" id="KAF7387019.1"/>
    </source>
</evidence>
<protein>
    <submittedName>
        <fullName evidence="1">Uncharacterized protein</fullName>
    </submittedName>
</protein>